<evidence type="ECO:0000313" key="3">
    <source>
        <dbReference type="Proteomes" id="UP000299102"/>
    </source>
</evidence>
<gene>
    <name evidence="2" type="ORF">EVAR_97660_1</name>
</gene>
<dbReference type="EMBL" id="BGZK01000682">
    <property type="protein sequence ID" value="GBP55947.1"/>
    <property type="molecule type" value="Genomic_DNA"/>
</dbReference>
<sequence length="154" mass="17619">MARPEPNLRLEPPSKSKGGIGTEFNFGRDPRLRMNLVQNRGRHHEQYRNREWSRNRYRNRNENQERYRNQNRMRERNRNRDIFSCASPLRARPRPAAAARAPISYVSALSGVTARAHSCPRDVTPHISNAASIVRCADASRACRAARATARGGQ</sequence>
<feature type="compositionally biased region" description="Basic and acidic residues" evidence="1">
    <location>
        <begin position="44"/>
        <end position="80"/>
    </location>
</feature>
<accession>A0A4C1X0U9</accession>
<reference evidence="2 3" key="1">
    <citation type="journal article" date="2019" name="Commun. Biol.">
        <title>The bagworm genome reveals a unique fibroin gene that provides high tensile strength.</title>
        <authorList>
            <person name="Kono N."/>
            <person name="Nakamura H."/>
            <person name="Ohtoshi R."/>
            <person name="Tomita M."/>
            <person name="Numata K."/>
            <person name="Arakawa K."/>
        </authorList>
    </citation>
    <scope>NUCLEOTIDE SEQUENCE [LARGE SCALE GENOMIC DNA]</scope>
</reference>
<organism evidence="2 3">
    <name type="scientific">Eumeta variegata</name>
    <name type="common">Bagworm moth</name>
    <name type="synonym">Eumeta japonica</name>
    <dbReference type="NCBI Taxonomy" id="151549"/>
    <lineage>
        <taxon>Eukaryota</taxon>
        <taxon>Metazoa</taxon>
        <taxon>Ecdysozoa</taxon>
        <taxon>Arthropoda</taxon>
        <taxon>Hexapoda</taxon>
        <taxon>Insecta</taxon>
        <taxon>Pterygota</taxon>
        <taxon>Neoptera</taxon>
        <taxon>Endopterygota</taxon>
        <taxon>Lepidoptera</taxon>
        <taxon>Glossata</taxon>
        <taxon>Ditrysia</taxon>
        <taxon>Tineoidea</taxon>
        <taxon>Psychidae</taxon>
        <taxon>Oiketicinae</taxon>
        <taxon>Eumeta</taxon>
    </lineage>
</organism>
<feature type="compositionally biased region" description="Basic and acidic residues" evidence="1">
    <location>
        <begin position="1"/>
        <end position="14"/>
    </location>
</feature>
<keyword evidence="3" id="KW-1185">Reference proteome</keyword>
<dbReference type="AlphaFoldDB" id="A0A4C1X0U9"/>
<feature type="region of interest" description="Disordered" evidence="1">
    <location>
        <begin position="1"/>
        <end position="28"/>
    </location>
</feature>
<feature type="region of interest" description="Disordered" evidence="1">
    <location>
        <begin position="40"/>
        <end position="80"/>
    </location>
</feature>
<proteinExistence type="predicted"/>
<evidence type="ECO:0000313" key="2">
    <source>
        <dbReference type="EMBL" id="GBP55947.1"/>
    </source>
</evidence>
<evidence type="ECO:0000256" key="1">
    <source>
        <dbReference type="SAM" id="MobiDB-lite"/>
    </source>
</evidence>
<protein>
    <submittedName>
        <fullName evidence="2">Uncharacterized protein</fullName>
    </submittedName>
</protein>
<dbReference type="Proteomes" id="UP000299102">
    <property type="component" value="Unassembled WGS sequence"/>
</dbReference>
<comment type="caution">
    <text evidence="2">The sequence shown here is derived from an EMBL/GenBank/DDBJ whole genome shotgun (WGS) entry which is preliminary data.</text>
</comment>
<name>A0A4C1X0U9_EUMVA</name>